<dbReference type="GO" id="GO:0005886">
    <property type="term" value="C:plasma membrane"/>
    <property type="evidence" value="ECO:0007669"/>
    <property type="project" value="UniProtKB-SubCell"/>
</dbReference>
<evidence type="ECO:0000256" key="2">
    <source>
        <dbReference type="ARBA" id="ARBA00007019"/>
    </source>
</evidence>
<feature type="transmembrane region" description="Helical" evidence="13">
    <location>
        <begin position="252"/>
        <end position="273"/>
    </location>
</feature>
<dbReference type="Pfam" id="PF02705">
    <property type="entry name" value="K_trans"/>
    <property type="match status" value="1"/>
</dbReference>
<evidence type="ECO:0000259" key="15">
    <source>
        <dbReference type="Pfam" id="PF22776"/>
    </source>
</evidence>
<dbReference type="PANTHER" id="PTHR30540:SF79">
    <property type="entry name" value="LOW AFFINITY POTASSIUM TRANSPORT SYSTEM PROTEIN KUP"/>
    <property type="match status" value="1"/>
</dbReference>
<feature type="transmembrane region" description="Helical" evidence="13">
    <location>
        <begin position="109"/>
        <end position="133"/>
    </location>
</feature>
<protein>
    <recommendedName>
        <fullName evidence="13">Probable potassium transport system protein Kup</fullName>
    </recommendedName>
</protein>
<dbReference type="PANTHER" id="PTHR30540">
    <property type="entry name" value="OSMOTIC STRESS POTASSIUM TRANSPORTER"/>
    <property type="match status" value="1"/>
</dbReference>
<accession>M3AC18</accession>
<reference evidence="16 17" key="1">
    <citation type="journal article" date="2014" name="Genome Announc.">
        <title>Draft Genome Sequence of Magnetospirillum sp. Strain SO-1, a Freshwater Magnetotactic Bacterium Isolated from the Ol'khovka River, Russia.</title>
        <authorList>
            <person name="Grouzdev D.S."/>
            <person name="Dziuba M.V."/>
            <person name="Sukhacheva M.S."/>
            <person name="Mardanov A.V."/>
            <person name="Beletskiy A.V."/>
            <person name="Kuznetsov B.B."/>
            <person name="Skryabin K.G."/>
        </authorList>
    </citation>
    <scope>NUCLEOTIDE SEQUENCE [LARGE SCALE GENOMIC DNA]</scope>
    <source>
        <strain evidence="16 17">SO-1</strain>
    </source>
</reference>
<keyword evidence="5" id="KW-0997">Cell inner membrane</keyword>
<keyword evidence="9 13" id="KW-0630">Potassium</keyword>
<comment type="similarity">
    <text evidence="2 13">Belongs to the HAK/KUP transporter (TC 2.A.72) family.</text>
</comment>
<organism evidence="16 17">
    <name type="scientific">Paramagnetospirillum caucaseum</name>
    <dbReference type="NCBI Taxonomy" id="1244869"/>
    <lineage>
        <taxon>Bacteria</taxon>
        <taxon>Pseudomonadati</taxon>
        <taxon>Pseudomonadota</taxon>
        <taxon>Alphaproteobacteria</taxon>
        <taxon>Rhodospirillales</taxon>
        <taxon>Magnetospirillaceae</taxon>
        <taxon>Paramagnetospirillum</taxon>
    </lineage>
</organism>
<proteinExistence type="inferred from homology"/>
<gene>
    <name evidence="13" type="primary">kup</name>
    <name evidence="16" type="ORF">H261_10169</name>
</gene>
<comment type="subcellular location">
    <subcellularLocation>
        <location evidence="13">Cell membrane</location>
        <topology evidence="13">Multi-pass membrane protein</topology>
    </subcellularLocation>
    <subcellularLocation>
        <location evidence="1">Membrane</location>
        <topology evidence="1">Multi-pass membrane protein</topology>
    </subcellularLocation>
</comment>
<feature type="transmembrane region" description="Helical" evidence="13">
    <location>
        <begin position="55"/>
        <end position="75"/>
    </location>
</feature>
<dbReference type="InterPro" id="IPR053952">
    <property type="entry name" value="K_trans_C"/>
</dbReference>
<evidence type="ECO:0000256" key="8">
    <source>
        <dbReference type="ARBA" id="ARBA00022847"/>
    </source>
</evidence>
<keyword evidence="10 13" id="KW-1133">Transmembrane helix</keyword>
<evidence type="ECO:0000256" key="4">
    <source>
        <dbReference type="ARBA" id="ARBA00022475"/>
    </source>
</evidence>
<comment type="catalytic activity">
    <reaction evidence="13">
        <text>K(+)(in) + H(+)(in) = K(+)(out) + H(+)(out)</text>
        <dbReference type="Rhea" id="RHEA:28490"/>
        <dbReference type="ChEBI" id="CHEBI:15378"/>
        <dbReference type="ChEBI" id="CHEBI:29103"/>
    </reaction>
</comment>
<keyword evidence="8 13" id="KW-0769">Symport</keyword>
<comment type="caution">
    <text evidence="16">The sequence shown here is derived from an EMBL/GenBank/DDBJ whole genome shotgun (WGS) entry which is preliminary data.</text>
</comment>
<feature type="transmembrane region" description="Helical" evidence="13">
    <location>
        <begin position="344"/>
        <end position="364"/>
    </location>
</feature>
<evidence type="ECO:0000313" key="17">
    <source>
        <dbReference type="Proteomes" id="UP000011744"/>
    </source>
</evidence>
<evidence type="ECO:0000256" key="11">
    <source>
        <dbReference type="ARBA" id="ARBA00023065"/>
    </source>
</evidence>
<dbReference type="eggNOG" id="COG3158">
    <property type="taxonomic scope" value="Bacteria"/>
</dbReference>
<evidence type="ECO:0000256" key="7">
    <source>
        <dbReference type="ARBA" id="ARBA00022692"/>
    </source>
</evidence>
<keyword evidence="11 13" id="KW-0406">Ion transport</keyword>
<keyword evidence="4 13" id="KW-1003">Cell membrane</keyword>
<evidence type="ECO:0000256" key="13">
    <source>
        <dbReference type="HAMAP-Rule" id="MF_01522"/>
    </source>
</evidence>
<evidence type="ECO:0000256" key="12">
    <source>
        <dbReference type="ARBA" id="ARBA00023136"/>
    </source>
</evidence>
<evidence type="ECO:0000259" key="14">
    <source>
        <dbReference type="Pfam" id="PF02705"/>
    </source>
</evidence>
<dbReference type="InterPro" id="IPR053951">
    <property type="entry name" value="K_trans_N"/>
</dbReference>
<feature type="transmembrane region" description="Helical" evidence="13">
    <location>
        <begin position="293"/>
        <end position="318"/>
    </location>
</feature>
<evidence type="ECO:0000256" key="10">
    <source>
        <dbReference type="ARBA" id="ARBA00022989"/>
    </source>
</evidence>
<dbReference type="STRING" id="1244869.H261_10169"/>
<feature type="domain" description="K+ potassium transporter C-terminal" evidence="15">
    <location>
        <begin position="483"/>
        <end position="630"/>
    </location>
</feature>
<evidence type="ECO:0000256" key="9">
    <source>
        <dbReference type="ARBA" id="ARBA00022958"/>
    </source>
</evidence>
<feature type="transmembrane region" description="Helical" evidence="13">
    <location>
        <begin position="430"/>
        <end position="447"/>
    </location>
</feature>
<dbReference type="InterPro" id="IPR003855">
    <property type="entry name" value="K+_transporter"/>
</dbReference>
<dbReference type="InterPro" id="IPR023051">
    <property type="entry name" value="Kup"/>
</dbReference>
<dbReference type="RefSeq" id="WP_008616987.1">
    <property type="nucleotide sequence ID" value="NZ_AONQ01000023.1"/>
</dbReference>
<evidence type="ECO:0000313" key="16">
    <source>
        <dbReference type="EMBL" id="EME70039.1"/>
    </source>
</evidence>
<evidence type="ECO:0000256" key="5">
    <source>
        <dbReference type="ARBA" id="ARBA00022519"/>
    </source>
</evidence>
<dbReference type="Proteomes" id="UP000011744">
    <property type="component" value="Unassembled WGS sequence"/>
</dbReference>
<dbReference type="OrthoDB" id="9805577at2"/>
<comment type="function">
    <text evidence="13">Transport of potassium into the cell. Likely operates as a K(+):H(+) symporter.</text>
</comment>
<dbReference type="GO" id="GO:0015293">
    <property type="term" value="F:symporter activity"/>
    <property type="evidence" value="ECO:0007669"/>
    <property type="project" value="UniProtKB-UniRule"/>
</dbReference>
<keyword evidence="17" id="KW-1185">Reference proteome</keyword>
<dbReference type="Pfam" id="PF22776">
    <property type="entry name" value="K_trans_C"/>
    <property type="match status" value="1"/>
</dbReference>
<keyword evidence="6 13" id="KW-0633">Potassium transport</keyword>
<evidence type="ECO:0000256" key="6">
    <source>
        <dbReference type="ARBA" id="ARBA00022538"/>
    </source>
</evidence>
<feature type="transmembrane region" description="Helical" evidence="13">
    <location>
        <begin position="399"/>
        <end position="424"/>
    </location>
</feature>
<name>M3AC18_9PROT</name>
<feature type="transmembrane region" description="Helical" evidence="13">
    <location>
        <begin position="176"/>
        <end position="196"/>
    </location>
</feature>
<evidence type="ECO:0000256" key="1">
    <source>
        <dbReference type="ARBA" id="ARBA00004141"/>
    </source>
</evidence>
<sequence>MEAAPSEKTDFKRLGGLSLAAIGVVFGDIGTSPLYTLKECFDPNHGIPSSPENVIGIASLVFWAIILVVTLKYLLFVMRADNRGEGGVLALLALAVRATGGDRGMVGPLVALGLFGAALFIGDGMITPAISVLAAVEGLEVGSPAFAPFVVPLTLVVLVALFAIQNRNTELMDRLFGPVMVAWFLIIGLLGLAQIMEHPAILAAFDPVRGAVFLATHGWLSVMVLGVVVLAVTGGEALYADMGRFGKRPIQAAWFTLVLPALVLNYFGQAALILESPEAARNPFYLLAPGWALYPMVLLSILATVIASQAVIAGIFSLSRQAVQLGYSPRLDIRHLSDEEEGQIYVPRANWGLLLGIVVLVVGFKSSSNLAAAYGIAVTGTMAATTVLALVVARRAWNWPLWLCIVLGTVFLAVDLGFLGANLLKVTHGGWFPLAVGFGMLLLMATWRKGREILARRLADGAMPLDMFMQQQKDSSNILRVRGTSVFMTGGTDTVPIALLHNLKHNKVLHQRVVFLTVITEDIPRVPARDRLVVEGLAEGFYRITVRYGFFQEPDIPKVLRLCKAFGLEFEMMDTSFFLGRETLVPSTHPEMPEWRERLFVIMSRNAVAATDFFRIPAGRVVELGIQVQL</sequence>
<dbReference type="GO" id="GO:0015079">
    <property type="term" value="F:potassium ion transmembrane transporter activity"/>
    <property type="evidence" value="ECO:0007669"/>
    <property type="project" value="UniProtKB-UniRule"/>
</dbReference>
<feature type="transmembrane region" description="Helical" evidence="13">
    <location>
        <begin position="370"/>
        <end position="392"/>
    </location>
</feature>
<dbReference type="HAMAP" id="MF_01522">
    <property type="entry name" value="Kup"/>
    <property type="match status" value="1"/>
</dbReference>
<dbReference type="PATRIC" id="fig|1244869.3.peg.2059"/>
<keyword evidence="12 13" id="KW-0472">Membrane</keyword>
<keyword evidence="7 13" id="KW-0812">Transmembrane</keyword>
<dbReference type="EMBL" id="AONQ01000023">
    <property type="protein sequence ID" value="EME70039.1"/>
    <property type="molecule type" value="Genomic_DNA"/>
</dbReference>
<feature type="transmembrane region" description="Helical" evidence="13">
    <location>
        <begin position="216"/>
        <end position="240"/>
    </location>
</feature>
<evidence type="ECO:0000256" key="3">
    <source>
        <dbReference type="ARBA" id="ARBA00022448"/>
    </source>
</evidence>
<feature type="transmembrane region" description="Helical" evidence="13">
    <location>
        <begin position="14"/>
        <end position="35"/>
    </location>
</feature>
<keyword evidence="3 13" id="KW-0813">Transport</keyword>
<feature type="domain" description="K+ potassium transporter integral membrane" evidence="14">
    <location>
        <begin position="18"/>
        <end position="470"/>
    </location>
</feature>
<dbReference type="AlphaFoldDB" id="M3AC18"/>
<feature type="transmembrane region" description="Helical" evidence="13">
    <location>
        <begin position="145"/>
        <end position="164"/>
    </location>
</feature>